<reference evidence="1 2" key="1">
    <citation type="journal article" date="2018" name="Nat. Ecol. Evol.">
        <title>Pezizomycetes genomes reveal the molecular basis of ectomycorrhizal truffle lifestyle.</title>
        <authorList>
            <person name="Murat C."/>
            <person name="Payen T."/>
            <person name="Noel B."/>
            <person name="Kuo A."/>
            <person name="Morin E."/>
            <person name="Chen J."/>
            <person name="Kohler A."/>
            <person name="Krizsan K."/>
            <person name="Balestrini R."/>
            <person name="Da Silva C."/>
            <person name="Montanini B."/>
            <person name="Hainaut M."/>
            <person name="Levati E."/>
            <person name="Barry K.W."/>
            <person name="Belfiori B."/>
            <person name="Cichocki N."/>
            <person name="Clum A."/>
            <person name="Dockter R.B."/>
            <person name="Fauchery L."/>
            <person name="Guy J."/>
            <person name="Iotti M."/>
            <person name="Le Tacon F."/>
            <person name="Lindquist E.A."/>
            <person name="Lipzen A."/>
            <person name="Malagnac F."/>
            <person name="Mello A."/>
            <person name="Molinier V."/>
            <person name="Miyauchi S."/>
            <person name="Poulain J."/>
            <person name="Riccioni C."/>
            <person name="Rubini A."/>
            <person name="Sitrit Y."/>
            <person name="Splivallo R."/>
            <person name="Traeger S."/>
            <person name="Wang M."/>
            <person name="Zifcakova L."/>
            <person name="Wipf D."/>
            <person name="Zambonelli A."/>
            <person name="Paolocci F."/>
            <person name="Nowrousian M."/>
            <person name="Ottonello S."/>
            <person name="Baldrian P."/>
            <person name="Spatafora J.W."/>
            <person name="Henrissat B."/>
            <person name="Nagy L.G."/>
            <person name="Aury J.M."/>
            <person name="Wincker P."/>
            <person name="Grigoriev I.V."/>
            <person name="Bonfante P."/>
            <person name="Martin F.M."/>
        </authorList>
    </citation>
    <scope>NUCLEOTIDE SEQUENCE [LARGE SCALE GENOMIC DNA]</scope>
    <source>
        <strain evidence="1 2">120613-1</strain>
    </source>
</reference>
<dbReference type="Proteomes" id="UP000276215">
    <property type="component" value="Unassembled WGS sequence"/>
</dbReference>
<organism evidence="1 2">
    <name type="scientific">Choiromyces venosus 120613-1</name>
    <dbReference type="NCBI Taxonomy" id="1336337"/>
    <lineage>
        <taxon>Eukaryota</taxon>
        <taxon>Fungi</taxon>
        <taxon>Dikarya</taxon>
        <taxon>Ascomycota</taxon>
        <taxon>Pezizomycotina</taxon>
        <taxon>Pezizomycetes</taxon>
        <taxon>Pezizales</taxon>
        <taxon>Tuberaceae</taxon>
        <taxon>Choiromyces</taxon>
    </lineage>
</organism>
<dbReference type="AlphaFoldDB" id="A0A3N4JPN6"/>
<gene>
    <name evidence="1" type="ORF">L873DRAFT_1791958</name>
</gene>
<accession>A0A3N4JPN6</accession>
<proteinExistence type="predicted"/>
<dbReference type="EMBL" id="ML120420">
    <property type="protein sequence ID" value="RPA95854.1"/>
    <property type="molecule type" value="Genomic_DNA"/>
</dbReference>
<keyword evidence="2" id="KW-1185">Reference proteome</keyword>
<dbReference type="OrthoDB" id="5407709at2759"/>
<sequence length="217" mass="25362">MVSVLNRKIRNKEKSEKEYLPISEEISGAKAIQSLKILSWLPICLTYPKTIAMTTEKYYDLKVYIKTIILPGTLPFESGRSTNPASKGGYQKWIKSELRLIGPRFFPRGAERLVWPKDYDDCWEGVKELDEDERYAEWEKEEEMMIEMIEMMEKKIPVEDSMEGMDAEPLELEDVLGLMKPEMFSNFPDFVDEHFDWDAVLDVRKPEPIARLLLLLS</sequence>
<evidence type="ECO:0000313" key="1">
    <source>
        <dbReference type="EMBL" id="RPA95854.1"/>
    </source>
</evidence>
<protein>
    <submittedName>
        <fullName evidence="1">Uncharacterized protein</fullName>
    </submittedName>
</protein>
<evidence type="ECO:0000313" key="2">
    <source>
        <dbReference type="Proteomes" id="UP000276215"/>
    </source>
</evidence>
<name>A0A3N4JPN6_9PEZI</name>